<gene>
    <name evidence="3" type="ORF">E4Q08_19150</name>
</gene>
<proteinExistence type="predicted"/>
<protein>
    <submittedName>
        <fullName evidence="3">TIR domain-containing protein</fullName>
    </submittedName>
</protein>
<organism evidence="3 4">
    <name type="scientific">Candidatus Accumulibacter contiguus</name>
    <dbReference type="NCBI Taxonomy" id="2954381"/>
    <lineage>
        <taxon>Bacteria</taxon>
        <taxon>Pseudomonadati</taxon>
        <taxon>Pseudomonadota</taxon>
        <taxon>Betaproteobacteria</taxon>
        <taxon>Candidatus Accumulibacter</taxon>
    </lineage>
</organism>
<comment type="caution">
    <text evidence="3">The sequence shown here is derived from an EMBL/GenBank/DDBJ whole genome shotgun (WGS) entry which is preliminary data.</text>
</comment>
<dbReference type="EMBL" id="SPMX01000067">
    <property type="protein sequence ID" value="NMQ07203.1"/>
    <property type="molecule type" value="Genomic_DNA"/>
</dbReference>
<reference evidence="3" key="1">
    <citation type="submission" date="2019-03" db="EMBL/GenBank/DDBJ databases">
        <title>Metabolic reconstructions from genomes of highly enriched 'Candidatus Accumulibacter' and 'Candidatus Competibacter' bioreactor populations.</title>
        <authorList>
            <person name="Annavajhala M.K."/>
            <person name="Welles L."/>
            <person name="Abbas B."/>
            <person name="Sorokin D."/>
            <person name="Park H."/>
            <person name="Van Loosdrecht M."/>
            <person name="Chandran K."/>
        </authorList>
    </citation>
    <scope>NUCLEOTIDE SEQUENCE</scope>
    <source>
        <strain evidence="3">SBR_L</strain>
    </source>
</reference>
<name>A0ABX1TFR6_9PROT</name>
<evidence type="ECO:0000256" key="1">
    <source>
        <dbReference type="SAM" id="MobiDB-lite"/>
    </source>
</evidence>
<feature type="compositionally biased region" description="Polar residues" evidence="1">
    <location>
        <begin position="12"/>
        <end position="22"/>
    </location>
</feature>
<feature type="region of interest" description="Disordered" evidence="1">
    <location>
        <begin position="1"/>
        <end position="36"/>
    </location>
</feature>
<evidence type="ECO:0000313" key="4">
    <source>
        <dbReference type="Proteomes" id="UP000886469"/>
    </source>
</evidence>
<dbReference type="SUPFAM" id="SSF52200">
    <property type="entry name" value="Toll/Interleukin receptor TIR domain"/>
    <property type="match status" value="1"/>
</dbReference>
<accession>A0ABX1TFR6</accession>
<dbReference type="Gene3D" id="3.40.50.10140">
    <property type="entry name" value="Toll/interleukin-1 receptor homology (TIR) domain"/>
    <property type="match status" value="1"/>
</dbReference>
<feature type="domain" description="TIR" evidence="2">
    <location>
        <begin position="47"/>
        <end position="162"/>
    </location>
</feature>
<dbReference type="Proteomes" id="UP000886469">
    <property type="component" value="Unassembled WGS sequence"/>
</dbReference>
<sequence>MGRSGGAGHSLISDTSMSSCRLSSEKMGNRRDAAARGGREIRVRKLFVSHSSKTPDNIKLLHALCARLGQAGTGCEVVFDQGGMIVGGADWYNTISRWMAQCHAAVILFSKAALYDSDWVKKEANNLAWRKELQSNFFLIPVLLDGLEPKDLEAELTGILNITVNQCIREVDDTETLAQAILAAIASQSALVGCEPIDPSEPTFEPNEGSIAHLLHRAAGADDLAEVAGRIGVKLPAWPPDAGRQAALGLARYLLEEPNTGIERLQEVLDKFAVYAEKLDKRYADELLQHLQARWVSTEAARTLPATAVERRFAALNGQHLGGYTASRYVERAWPLTRRREVVPVAPGSRTYEAIRRDIEDHFARGRVLTPEARTDRVNKPTTPIVVLLPTLCIEGHSPHRLLDRLRDTFKRVIFLIDAGPVVPAWLPDDVSLLEPALDIGTEQSQLDLFDDARDFIDHQLYGSVRNG</sequence>
<keyword evidence="4" id="KW-1185">Reference proteome</keyword>
<evidence type="ECO:0000259" key="2">
    <source>
        <dbReference type="Pfam" id="PF13676"/>
    </source>
</evidence>
<dbReference type="InterPro" id="IPR000157">
    <property type="entry name" value="TIR_dom"/>
</dbReference>
<feature type="compositionally biased region" description="Basic and acidic residues" evidence="1">
    <location>
        <begin position="23"/>
        <end position="36"/>
    </location>
</feature>
<dbReference type="Pfam" id="PF13676">
    <property type="entry name" value="TIR_2"/>
    <property type="match status" value="1"/>
</dbReference>
<evidence type="ECO:0000313" key="3">
    <source>
        <dbReference type="EMBL" id="NMQ07203.1"/>
    </source>
</evidence>
<dbReference type="InterPro" id="IPR035897">
    <property type="entry name" value="Toll_tir_struct_dom_sf"/>
</dbReference>